<feature type="domain" description="Solute-binding protein family 3/N-terminal" evidence="3">
    <location>
        <begin position="39"/>
        <end position="265"/>
    </location>
</feature>
<dbReference type="SMART" id="SM00079">
    <property type="entry name" value="PBPe"/>
    <property type="match status" value="1"/>
</dbReference>
<dbReference type="Pfam" id="PF00497">
    <property type="entry name" value="SBP_bac_3"/>
    <property type="match status" value="1"/>
</dbReference>
<dbReference type="PANTHER" id="PTHR35936">
    <property type="entry name" value="MEMBRANE-BOUND LYTIC MUREIN TRANSGLYCOSYLASE F"/>
    <property type="match status" value="1"/>
</dbReference>
<dbReference type="InterPro" id="IPR001320">
    <property type="entry name" value="Iontro_rcpt_C"/>
</dbReference>
<dbReference type="PANTHER" id="PTHR35936:SF38">
    <property type="entry name" value="GLUTAMINE-BINDING PERIPLASMIC PROTEIN"/>
    <property type="match status" value="1"/>
</dbReference>
<dbReference type="InterPro" id="IPR001638">
    <property type="entry name" value="Solute-binding_3/MltF_N"/>
</dbReference>
<dbReference type="SUPFAM" id="SSF53850">
    <property type="entry name" value="Periplasmic binding protein-like II"/>
    <property type="match status" value="1"/>
</dbReference>
<evidence type="ECO:0000259" key="3">
    <source>
        <dbReference type="SMART" id="SM00062"/>
    </source>
</evidence>
<organism evidence="5 6">
    <name type="scientific">Acidaminococcus intestini</name>
    <dbReference type="NCBI Taxonomy" id="187327"/>
    <lineage>
        <taxon>Bacteria</taxon>
        <taxon>Bacillati</taxon>
        <taxon>Bacillota</taxon>
        <taxon>Negativicutes</taxon>
        <taxon>Acidaminococcales</taxon>
        <taxon>Acidaminococcaceae</taxon>
        <taxon>Acidaminococcus</taxon>
    </lineage>
</organism>
<dbReference type="PROSITE" id="PS51257">
    <property type="entry name" value="PROKAR_LIPOPROTEIN"/>
    <property type="match status" value="1"/>
</dbReference>
<feature type="domain" description="Ionotropic glutamate receptor C-terminal" evidence="4">
    <location>
        <begin position="39"/>
        <end position="264"/>
    </location>
</feature>
<dbReference type="Proteomes" id="UP000754226">
    <property type="component" value="Unassembled WGS sequence"/>
</dbReference>
<dbReference type="CDD" id="cd13624">
    <property type="entry name" value="PBP2_Arg_Lys_His"/>
    <property type="match status" value="1"/>
</dbReference>
<evidence type="ECO:0000256" key="2">
    <source>
        <dbReference type="SAM" id="SignalP"/>
    </source>
</evidence>
<evidence type="ECO:0000256" key="1">
    <source>
        <dbReference type="ARBA" id="ARBA00022729"/>
    </source>
</evidence>
<sequence length="279" mass="30065">MKKIYKKLLAAGLGTVLALSIAACSTNKETAKNGDNQKVLRIATNATYVPFEFKDKGTSGDESDYKGMEIDMIREVAKRLGRNPQMENIPFNGIIPAIQSKQVDVAATGMTMTKERAKKVAFAAPFYESKLAIVVPTDSPVQSALDLKGKNVAVMVGTTGAKYAESHGMAAKQFDSSANALLEVQVGNAPAAIVDKPVGEYFSTLEGKGKGKVRVIPIPDSKSELLGFVLNKDDKELKDAINKAIADMKKDGTYAKLYKKWFNQEAPELPDSAEKALGL</sequence>
<evidence type="ECO:0000313" key="6">
    <source>
        <dbReference type="Proteomes" id="UP000754226"/>
    </source>
</evidence>
<comment type="caution">
    <text evidence="5">The sequence shown here is derived from an EMBL/GenBank/DDBJ whole genome shotgun (WGS) entry which is preliminary data.</text>
</comment>
<accession>A0A943I1N2</accession>
<protein>
    <submittedName>
        <fullName evidence="5">Basic amino acid ABC transporter substrate-binding protein</fullName>
    </submittedName>
</protein>
<evidence type="ECO:0000259" key="4">
    <source>
        <dbReference type="SMART" id="SM00079"/>
    </source>
</evidence>
<keyword evidence="1 2" id="KW-0732">Signal</keyword>
<name>A0A943I1N2_9FIRM</name>
<dbReference type="AlphaFoldDB" id="A0A943I1N2"/>
<dbReference type="GO" id="GO:0015276">
    <property type="term" value="F:ligand-gated monoatomic ion channel activity"/>
    <property type="evidence" value="ECO:0007669"/>
    <property type="project" value="InterPro"/>
</dbReference>
<feature type="chain" id="PRO_5039073356" evidence="2">
    <location>
        <begin position="23"/>
        <end position="279"/>
    </location>
</feature>
<evidence type="ECO:0000313" key="5">
    <source>
        <dbReference type="EMBL" id="MBS5518914.1"/>
    </source>
</evidence>
<dbReference type="EMBL" id="JAGZCZ010000001">
    <property type="protein sequence ID" value="MBS5518914.1"/>
    <property type="molecule type" value="Genomic_DNA"/>
</dbReference>
<proteinExistence type="predicted"/>
<gene>
    <name evidence="5" type="ORF">KHX13_01000</name>
</gene>
<dbReference type="Gene3D" id="3.40.190.10">
    <property type="entry name" value="Periplasmic binding protein-like II"/>
    <property type="match status" value="2"/>
</dbReference>
<feature type="signal peptide" evidence="2">
    <location>
        <begin position="1"/>
        <end position="22"/>
    </location>
</feature>
<reference evidence="5" key="1">
    <citation type="submission" date="2021-02" db="EMBL/GenBank/DDBJ databases">
        <title>Infant gut strain persistence is associated with maternal origin, phylogeny, and functional potential including surface adhesion and iron acquisition.</title>
        <authorList>
            <person name="Lou Y.C."/>
        </authorList>
    </citation>
    <scope>NUCLEOTIDE SEQUENCE</scope>
    <source>
        <strain evidence="5">L3_106_000M1_dasL3_106_000M1_concoct_15</strain>
    </source>
</reference>
<dbReference type="GO" id="GO:0016020">
    <property type="term" value="C:membrane"/>
    <property type="evidence" value="ECO:0007669"/>
    <property type="project" value="InterPro"/>
</dbReference>
<dbReference type="SMART" id="SM00062">
    <property type="entry name" value="PBPb"/>
    <property type="match status" value="1"/>
</dbReference>